<feature type="domain" description="FtsK" evidence="4">
    <location>
        <begin position="1021"/>
        <end position="1212"/>
    </location>
</feature>
<evidence type="ECO:0000256" key="1">
    <source>
        <dbReference type="ARBA" id="ARBA00022741"/>
    </source>
</evidence>
<sequence>MSRILTVVTARGAEHDVELTAPESLTMWDLAVACDREWHGLWREPPFAAYDQHDGIHAPRLSAGGDWLPPDLTLAESPLRDGVRLGLAVTVPPPEEPSPLTYPKSDGTRHVEVCVVAGEAAGSKAVLRWEPGRFVELFTERLAPGDAVRVEMADSGDLKVRRITGTPSVPGVRNGTRAFLWGEGALLTVGRSVLRWTVHEVPEPEVLPPGEHGTLLLDPRTRPQSRPLAEGVPADFPSSASTRDRWWHGEITRRVHRMERTEQQQARLALRALENVPLLWPQPEGGIRPLAGLAATAVDQAADTYPGPGTAARLAAWQRGRLWQRRPADADFLALRCGLRTAMPPGSERPGFPQNEGAVALGDFAAPAVAVLPRTGVTGVVGTGDLPRRLAGWFALQAALHHSPEHVTLRVVTDPEGAGQWRWVRWLPHSSAALDEGKAARVHADPTSIARQIDRLLQLVGDRQSAAEAASRRIREAEAGQALQPSPPLFDFDGRRYRQALLDSTERAGAVPSENLAAAPDAVTLDPRREALTFLDLIESEPTTAHRHHGPAVLLVLDGIRRLRVLPGIGRLLKEGPAAGVHVLCLAAETRQLPPECRHIIDLGDGSAPTITAGDAAPYPFVPDLPPAGWCEGPARALAPLRDADAVRHARDLAALPLPELLGLEEPGDPAPIVARWSAVPRSTAAVVGQAAASPFELDLRLHGPHALVAGGRDSGLADFLRTWTVSLGVANRPDELSFVLFDYQGGAAFGPAADLPHVTRLVTDLDAREADRVLDRLSAALRVREAQLTASGTKDIDDYQELRARRSLPPLPRLVLVVAELATLARDLPQFVPGLVRIARRGRSLGVHLLLATQRPSGVLAPEIRADTHLRIALRLGSAAESADVIDAPDAAAIARTTPGRAFVRTGAQELTEFQAAAPYAYDDPRAAGRPVTIRELDGDRDPGPADAGPMRSHLGPLVQAVAAAAETLGVHAVPGPLPEPLPSVLTLSEASALPAPAAPPHDLAPVAYGVEELADEIGRQPALFDLAGEGALAATGGPRSGKSQFLRTLAAALAVRHGTADVHLFGIDCGNGALQALGGLPHCGTVVTRGRADHLARLVSRLTAALYTRQQLLAEGGFSDVAAQRQAAPAARRLPYLVLLLDRWEALRELAEHGGGERLPDDLRRLMRDGGPAGIRVVLTADAAGGLDPDTAALATEHLVLDRRDPADYRALGVDPPQGHLAPGRALRAFSSVELQIALVDGDLTSRGQSDALDRLAAGLRERDAHVPDARRPFTIDDAPRAAEQFHVGPGKGRPVGREDVLAWLRDRQSTGACAALLGPRRAGKTWVLEELSRRLAADGGRHDVHRLTVPPPSAPVDSPDALAGLLDRGVRDTAGPAEALLDKAAGAHAGRLVFLLDEVGRLAGYDPVAVSWLRDLGQAGAWLLYTGTEKDWRTVVRRALTAPGSSFGNDVNARLLGPLDEEAALDFLSGTAANLGVALDRGTVAAAIVRHVGSWPFYLQVAGDAVVRAVQGNDLGPLTGTDALHALIERRLLDEWSQHFASRWAEIGPAGRAALLAEPGQMPGAATPAQRQDLRDVGLLRPGEVWLDDRPLLAWIARNEISLRDGELPA</sequence>
<dbReference type="InterPro" id="IPR050206">
    <property type="entry name" value="FtsK/SpoIIIE/SftA"/>
</dbReference>
<dbReference type="PANTHER" id="PTHR22683:SF1">
    <property type="entry name" value="TYPE VII SECRETION SYSTEM PROTEIN ESSC"/>
    <property type="match status" value="1"/>
</dbReference>
<dbReference type="SMART" id="SM00382">
    <property type="entry name" value="AAA"/>
    <property type="match status" value="2"/>
</dbReference>
<organism evidence="5 6">
    <name type="scientific">Actinacidiphila epipremni</name>
    <dbReference type="NCBI Taxonomy" id="2053013"/>
    <lineage>
        <taxon>Bacteria</taxon>
        <taxon>Bacillati</taxon>
        <taxon>Actinomycetota</taxon>
        <taxon>Actinomycetes</taxon>
        <taxon>Kitasatosporales</taxon>
        <taxon>Streptomycetaceae</taxon>
        <taxon>Actinacidiphila</taxon>
    </lineage>
</organism>
<dbReference type="PANTHER" id="PTHR22683">
    <property type="entry name" value="SPORULATION PROTEIN RELATED"/>
    <property type="match status" value="1"/>
</dbReference>
<dbReference type="Proteomes" id="UP000734511">
    <property type="component" value="Unassembled WGS sequence"/>
</dbReference>
<dbReference type="Pfam" id="PF01580">
    <property type="entry name" value="FtsK_SpoIIIE"/>
    <property type="match status" value="2"/>
</dbReference>
<proteinExistence type="predicted"/>
<protein>
    <recommendedName>
        <fullName evidence="4">FtsK domain-containing protein</fullName>
    </recommendedName>
</protein>
<keyword evidence="2 3" id="KW-0067">ATP-binding</keyword>
<feature type="domain" description="FtsK" evidence="4">
    <location>
        <begin position="693"/>
        <end position="884"/>
    </location>
</feature>
<name>A0ABX0ZRT7_9ACTN</name>
<accession>A0ABX0ZRT7</accession>
<reference evidence="5 6" key="1">
    <citation type="submission" date="2020-03" db="EMBL/GenBank/DDBJ databases">
        <title>WGS of actinomycetes isolated from Thailand.</title>
        <authorList>
            <person name="Thawai C."/>
        </authorList>
    </citation>
    <scope>NUCLEOTIDE SEQUENCE [LARGE SCALE GENOMIC DNA]</scope>
    <source>
        <strain evidence="5 6">PRB2-1</strain>
    </source>
</reference>
<dbReference type="SUPFAM" id="SSF52540">
    <property type="entry name" value="P-loop containing nucleoside triphosphate hydrolases"/>
    <property type="match status" value="3"/>
</dbReference>
<dbReference type="RefSeq" id="WP_167983133.1">
    <property type="nucleotide sequence ID" value="NZ_JAATEJ010000008.1"/>
</dbReference>
<evidence type="ECO:0000256" key="2">
    <source>
        <dbReference type="ARBA" id="ARBA00022840"/>
    </source>
</evidence>
<keyword evidence="6" id="KW-1185">Reference proteome</keyword>
<evidence type="ECO:0000313" key="6">
    <source>
        <dbReference type="Proteomes" id="UP000734511"/>
    </source>
</evidence>
<evidence type="ECO:0000313" key="5">
    <source>
        <dbReference type="EMBL" id="NJP44258.1"/>
    </source>
</evidence>
<feature type="binding site" evidence="3">
    <location>
        <begin position="711"/>
        <end position="718"/>
    </location>
    <ligand>
        <name>ATP</name>
        <dbReference type="ChEBI" id="CHEBI:30616"/>
    </ligand>
</feature>
<dbReference type="InterPro" id="IPR027417">
    <property type="entry name" value="P-loop_NTPase"/>
</dbReference>
<evidence type="ECO:0000259" key="4">
    <source>
        <dbReference type="PROSITE" id="PS50901"/>
    </source>
</evidence>
<evidence type="ECO:0000256" key="3">
    <source>
        <dbReference type="PROSITE-ProRule" id="PRU00289"/>
    </source>
</evidence>
<gene>
    <name evidence="5" type="ORF">HCN08_12730</name>
</gene>
<dbReference type="InterPro" id="IPR002543">
    <property type="entry name" value="FtsK_dom"/>
</dbReference>
<dbReference type="PROSITE" id="PS50901">
    <property type="entry name" value="FTSK"/>
    <property type="match status" value="2"/>
</dbReference>
<dbReference type="InterPro" id="IPR003593">
    <property type="entry name" value="AAA+_ATPase"/>
</dbReference>
<comment type="caution">
    <text evidence="5">The sequence shown here is derived from an EMBL/GenBank/DDBJ whole genome shotgun (WGS) entry which is preliminary data.</text>
</comment>
<feature type="binding site" evidence="3">
    <location>
        <begin position="1038"/>
        <end position="1045"/>
    </location>
    <ligand>
        <name>ATP</name>
        <dbReference type="ChEBI" id="CHEBI:30616"/>
    </ligand>
</feature>
<dbReference type="EMBL" id="JAATEJ010000008">
    <property type="protein sequence ID" value="NJP44258.1"/>
    <property type="molecule type" value="Genomic_DNA"/>
</dbReference>
<dbReference type="Gene3D" id="3.40.50.300">
    <property type="entry name" value="P-loop containing nucleotide triphosphate hydrolases"/>
    <property type="match status" value="3"/>
</dbReference>
<keyword evidence="1 3" id="KW-0547">Nucleotide-binding</keyword>